<keyword evidence="3" id="KW-1185">Reference proteome</keyword>
<sequence>MNRYRKSIIGGLVGASTAGGWLIMDLLLPEPIGDYLLFGLMGLVNAAIGWQFVRMLDRKQRKGGEAERITTGAH</sequence>
<comment type="caution">
    <text evidence="2">The sequence shown here is derived from an EMBL/GenBank/DDBJ whole genome shotgun (WGS) entry which is preliminary data.</text>
</comment>
<dbReference type="RefSeq" id="WP_186871287.1">
    <property type="nucleotide sequence ID" value="NZ_JACOOL010000017.1"/>
</dbReference>
<evidence type="ECO:0000313" key="2">
    <source>
        <dbReference type="EMBL" id="MBC5638588.1"/>
    </source>
</evidence>
<reference evidence="2" key="1">
    <citation type="submission" date="2020-08" db="EMBL/GenBank/DDBJ databases">
        <title>Genome public.</title>
        <authorList>
            <person name="Liu C."/>
            <person name="Sun Q."/>
        </authorList>
    </citation>
    <scope>NUCLEOTIDE SEQUENCE</scope>
    <source>
        <strain evidence="2">BX22</strain>
    </source>
</reference>
<evidence type="ECO:0000256" key="1">
    <source>
        <dbReference type="SAM" id="Phobius"/>
    </source>
</evidence>
<gene>
    <name evidence="2" type="ORF">H8S33_17580</name>
</gene>
<proteinExistence type="predicted"/>
<keyword evidence="1" id="KW-0472">Membrane</keyword>
<dbReference type="Proteomes" id="UP000637359">
    <property type="component" value="Unassembled WGS sequence"/>
</dbReference>
<organism evidence="2 3">
    <name type="scientific">Ornithinibacillus hominis</name>
    <dbReference type="NCBI Taxonomy" id="2763055"/>
    <lineage>
        <taxon>Bacteria</taxon>
        <taxon>Bacillati</taxon>
        <taxon>Bacillota</taxon>
        <taxon>Bacilli</taxon>
        <taxon>Bacillales</taxon>
        <taxon>Bacillaceae</taxon>
        <taxon>Ornithinibacillus</taxon>
    </lineage>
</organism>
<evidence type="ECO:0000313" key="3">
    <source>
        <dbReference type="Proteomes" id="UP000637359"/>
    </source>
</evidence>
<protein>
    <submittedName>
        <fullName evidence="2">Uncharacterized protein</fullName>
    </submittedName>
</protein>
<accession>A0A923RKZ7</accession>
<feature type="transmembrane region" description="Helical" evidence="1">
    <location>
        <begin position="35"/>
        <end position="53"/>
    </location>
</feature>
<keyword evidence="1" id="KW-1133">Transmembrane helix</keyword>
<dbReference type="EMBL" id="JACOOL010000017">
    <property type="protein sequence ID" value="MBC5638588.1"/>
    <property type="molecule type" value="Genomic_DNA"/>
</dbReference>
<keyword evidence="1" id="KW-0812">Transmembrane</keyword>
<name>A0A923RKZ7_9BACI</name>
<feature type="transmembrane region" description="Helical" evidence="1">
    <location>
        <begin position="7"/>
        <end position="29"/>
    </location>
</feature>
<dbReference type="AlphaFoldDB" id="A0A923RKZ7"/>